<dbReference type="SMART" id="SM00267">
    <property type="entry name" value="GGDEF"/>
    <property type="match status" value="1"/>
</dbReference>
<dbReference type="Proteomes" id="UP001181622">
    <property type="component" value="Unassembled WGS sequence"/>
</dbReference>
<dbReference type="PROSITE" id="PS50113">
    <property type="entry name" value="PAC"/>
    <property type="match status" value="2"/>
</dbReference>
<dbReference type="CDD" id="cd00130">
    <property type="entry name" value="PAS"/>
    <property type="match status" value="2"/>
</dbReference>
<dbReference type="Pfam" id="PF00990">
    <property type="entry name" value="GGDEF"/>
    <property type="match status" value="1"/>
</dbReference>
<dbReference type="Pfam" id="PF08447">
    <property type="entry name" value="PAS_3"/>
    <property type="match status" value="2"/>
</dbReference>
<dbReference type="SUPFAM" id="SSF55073">
    <property type="entry name" value="Nucleotide cyclase"/>
    <property type="match status" value="1"/>
</dbReference>
<protein>
    <submittedName>
        <fullName evidence="5">EAL domain-containing protein</fullName>
    </submittedName>
</protein>
<dbReference type="SMART" id="SM00086">
    <property type="entry name" value="PAC"/>
    <property type="match status" value="2"/>
</dbReference>
<dbReference type="InterPro" id="IPR000014">
    <property type="entry name" value="PAS"/>
</dbReference>
<feature type="domain" description="EAL" evidence="3">
    <location>
        <begin position="480"/>
        <end position="729"/>
    </location>
</feature>
<dbReference type="NCBIfam" id="TIGR00254">
    <property type="entry name" value="GGDEF"/>
    <property type="match status" value="1"/>
</dbReference>
<dbReference type="PANTHER" id="PTHR44757">
    <property type="entry name" value="DIGUANYLATE CYCLASE DGCP"/>
    <property type="match status" value="1"/>
</dbReference>
<reference evidence="5" key="1">
    <citation type="submission" date="2020-10" db="EMBL/GenBank/DDBJ databases">
        <authorList>
            <person name="Abbas A."/>
            <person name="Razzaq R."/>
            <person name="Waqas M."/>
            <person name="Abbas N."/>
            <person name="Nielsen T.K."/>
            <person name="Hansen L.H."/>
            <person name="Hussain S."/>
            <person name="Shahid M."/>
        </authorList>
    </citation>
    <scope>NUCLEOTIDE SEQUENCE</scope>
    <source>
        <strain evidence="5">S14</strain>
    </source>
</reference>
<dbReference type="InterPro" id="IPR013655">
    <property type="entry name" value="PAS_fold_3"/>
</dbReference>
<dbReference type="InterPro" id="IPR001633">
    <property type="entry name" value="EAL_dom"/>
</dbReference>
<dbReference type="InterPro" id="IPR035965">
    <property type="entry name" value="PAS-like_dom_sf"/>
</dbReference>
<evidence type="ECO:0000259" key="1">
    <source>
        <dbReference type="PROSITE" id="PS50112"/>
    </source>
</evidence>
<dbReference type="InterPro" id="IPR052155">
    <property type="entry name" value="Biofilm_reg_signaling"/>
</dbReference>
<dbReference type="EMBL" id="JADBEO010000023">
    <property type="protein sequence ID" value="MDR4307322.1"/>
    <property type="molecule type" value="Genomic_DNA"/>
</dbReference>
<dbReference type="SUPFAM" id="SSF141868">
    <property type="entry name" value="EAL domain-like"/>
    <property type="match status" value="1"/>
</dbReference>
<evidence type="ECO:0000259" key="2">
    <source>
        <dbReference type="PROSITE" id="PS50113"/>
    </source>
</evidence>
<dbReference type="Gene3D" id="3.30.450.20">
    <property type="entry name" value="PAS domain"/>
    <property type="match status" value="2"/>
</dbReference>
<dbReference type="PROSITE" id="PS50112">
    <property type="entry name" value="PAS"/>
    <property type="match status" value="2"/>
</dbReference>
<evidence type="ECO:0000259" key="3">
    <source>
        <dbReference type="PROSITE" id="PS50883"/>
    </source>
</evidence>
<dbReference type="Gene3D" id="3.20.20.450">
    <property type="entry name" value="EAL domain"/>
    <property type="match status" value="1"/>
</dbReference>
<dbReference type="InterPro" id="IPR000700">
    <property type="entry name" value="PAS-assoc_C"/>
</dbReference>
<evidence type="ECO:0000313" key="6">
    <source>
        <dbReference type="Proteomes" id="UP001181622"/>
    </source>
</evidence>
<dbReference type="CDD" id="cd01948">
    <property type="entry name" value="EAL"/>
    <property type="match status" value="1"/>
</dbReference>
<comment type="caution">
    <text evidence="5">The sequence shown here is derived from an EMBL/GenBank/DDBJ whole genome shotgun (WGS) entry which is preliminary data.</text>
</comment>
<feature type="domain" description="PAC" evidence="2">
    <location>
        <begin position="255"/>
        <end position="308"/>
    </location>
</feature>
<dbReference type="InterPro" id="IPR043128">
    <property type="entry name" value="Rev_trsase/Diguanyl_cyclase"/>
</dbReference>
<dbReference type="NCBIfam" id="TIGR00229">
    <property type="entry name" value="sensory_box"/>
    <property type="match status" value="2"/>
</dbReference>
<keyword evidence="6" id="KW-1185">Reference proteome</keyword>
<sequence length="740" mass="81633">MLGLGPFVLIEHTGFRAQFFQFYVAVVFLTVLPAAAELQHRKRLFSALRDSETRYRLLAENTTDLIVLSDLDTTRRYVSPAAQSLLGYEPEELVGTRPLDFVHPDDRAGYGELLRSLGAGEVDQATTHQRYRRKDGSWVWIEVSFSLTRDEKTGAATGYVASLRDVTKRREAEDALRLSEERLAMALESGSDGFWDWNIETGAVEVSDHWFSTLGYDPAEMLPNIRTLEGLIHPDDVDRSRRQLVEHLKGLAPTFECEYRLRTKSGAFGWSLARGKVVARAEDGRALRMVGTHIDITRRKQVERQIQHMALHDALTGLPNRALFREKLNQFALRANSAGRQFAILACDLDRFKAVNDTRGHAAGDAVLTAVADRLKSVAGQGDCVARLGGDEFAIVLQHVDHRDEAARVAERVIDLVGRPIEVDGQLAAVGVSIGVALSQGDPAEQVFKNADVALYEAKAEGRNTFRFFEPGMAAAFIARNQLETDLQAALRQEAFSLRYQPIMTLASGRICGFEALLRWDHPTRGPVAPSEFIPLAEETGLIVPLGDWALRRACLEAAAWPKDMRVAVNVSAVQFQRSSLEGSVAEALRASGLAANRLELEITESVLMQNAVAVVSSLMRLRATGVRIALDDFGTGYSSLSYLRRFPFNKIKIDRSFIVEIEDPEVAAIVRAIVGLGARSGAAITAEGVETERQLDRVRQEGCTEVQGYFFSRPLTADQARLFIAAATAADEAPRALIG</sequence>
<organism evidence="5 6">
    <name type="scientific">Chelatococcus sambhunathii</name>
    <dbReference type="NCBI Taxonomy" id="363953"/>
    <lineage>
        <taxon>Bacteria</taxon>
        <taxon>Pseudomonadati</taxon>
        <taxon>Pseudomonadota</taxon>
        <taxon>Alphaproteobacteria</taxon>
        <taxon>Hyphomicrobiales</taxon>
        <taxon>Chelatococcaceae</taxon>
        <taxon>Chelatococcus</taxon>
    </lineage>
</organism>
<dbReference type="SMART" id="SM00091">
    <property type="entry name" value="PAS"/>
    <property type="match status" value="2"/>
</dbReference>
<accession>A0ABU1DGS6</accession>
<dbReference type="InterPro" id="IPR001610">
    <property type="entry name" value="PAC"/>
</dbReference>
<feature type="domain" description="PAS" evidence="1">
    <location>
        <begin position="51"/>
        <end position="121"/>
    </location>
</feature>
<dbReference type="InterPro" id="IPR035919">
    <property type="entry name" value="EAL_sf"/>
</dbReference>
<proteinExistence type="predicted"/>
<feature type="domain" description="GGDEF" evidence="4">
    <location>
        <begin position="340"/>
        <end position="471"/>
    </location>
</feature>
<feature type="domain" description="PAC" evidence="2">
    <location>
        <begin position="125"/>
        <end position="178"/>
    </location>
</feature>
<dbReference type="PANTHER" id="PTHR44757:SF2">
    <property type="entry name" value="BIOFILM ARCHITECTURE MAINTENANCE PROTEIN MBAA"/>
    <property type="match status" value="1"/>
</dbReference>
<dbReference type="CDD" id="cd01949">
    <property type="entry name" value="GGDEF"/>
    <property type="match status" value="1"/>
</dbReference>
<dbReference type="InterPro" id="IPR029787">
    <property type="entry name" value="Nucleotide_cyclase"/>
</dbReference>
<dbReference type="SMART" id="SM00052">
    <property type="entry name" value="EAL"/>
    <property type="match status" value="1"/>
</dbReference>
<dbReference type="Gene3D" id="3.30.70.270">
    <property type="match status" value="1"/>
</dbReference>
<dbReference type="Pfam" id="PF00563">
    <property type="entry name" value="EAL"/>
    <property type="match status" value="1"/>
</dbReference>
<evidence type="ECO:0000259" key="4">
    <source>
        <dbReference type="PROSITE" id="PS50887"/>
    </source>
</evidence>
<gene>
    <name evidence="5" type="ORF">IHQ68_11910</name>
</gene>
<dbReference type="InterPro" id="IPR000160">
    <property type="entry name" value="GGDEF_dom"/>
</dbReference>
<name>A0ABU1DGS6_9HYPH</name>
<evidence type="ECO:0000313" key="5">
    <source>
        <dbReference type="EMBL" id="MDR4307322.1"/>
    </source>
</evidence>
<dbReference type="PROSITE" id="PS50887">
    <property type="entry name" value="GGDEF"/>
    <property type="match status" value="1"/>
</dbReference>
<dbReference type="PROSITE" id="PS50883">
    <property type="entry name" value="EAL"/>
    <property type="match status" value="1"/>
</dbReference>
<dbReference type="SUPFAM" id="SSF55785">
    <property type="entry name" value="PYP-like sensor domain (PAS domain)"/>
    <property type="match status" value="2"/>
</dbReference>
<feature type="domain" description="PAS" evidence="1">
    <location>
        <begin position="179"/>
        <end position="251"/>
    </location>
</feature>